<name>A0A8R7R028_TRIUA</name>
<proteinExistence type="predicted"/>
<evidence type="ECO:0000313" key="2">
    <source>
        <dbReference type="EnsemblPlants" id="TuG1812G0700003385.01.T01"/>
    </source>
</evidence>
<dbReference type="Proteomes" id="UP000015106">
    <property type="component" value="Chromosome 7"/>
</dbReference>
<sequence length="102" mass="10890">MPSAQYAHSLWAFERLTSPGPYSRSYLPRVSLLVTPQCASLSPTPPTPHHKTAAAAAGGGEAAGARRRSREEATDHEGQVEEEAHEEAEEEAPKDEAAIQVG</sequence>
<dbReference type="EnsemblPlants" id="TuG1812G0700003385.01.T01">
    <property type="protein sequence ID" value="TuG1812G0700003385.01.T01"/>
    <property type="gene ID" value="TuG1812G0700003385.01"/>
</dbReference>
<feature type="compositionally biased region" description="Acidic residues" evidence="1">
    <location>
        <begin position="80"/>
        <end position="93"/>
    </location>
</feature>
<reference evidence="2" key="3">
    <citation type="submission" date="2022-06" db="UniProtKB">
        <authorList>
            <consortium name="EnsemblPlants"/>
        </authorList>
    </citation>
    <scope>IDENTIFICATION</scope>
</reference>
<accession>A0A8R7R028</accession>
<protein>
    <submittedName>
        <fullName evidence="2">Uncharacterized protein</fullName>
    </submittedName>
</protein>
<reference evidence="3" key="1">
    <citation type="journal article" date="2013" name="Nature">
        <title>Draft genome of the wheat A-genome progenitor Triticum urartu.</title>
        <authorList>
            <person name="Ling H.Q."/>
            <person name="Zhao S."/>
            <person name="Liu D."/>
            <person name="Wang J."/>
            <person name="Sun H."/>
            <person name="Zhang C."/>
            <person name="Fan H."/>
            <person name="Li D."/>
            <person name="Dong L."/>
            <person name="Tao Y."/>
            <person name="Gao C."/>
            <person name="Wu H."/>
            <person name="Li Y."/>
            <person name="Cui Y."/>
            <person name="Guo X."/>
            <person name="Zheng S."/>
            <person name="Wang B."/>
            <person name="Yu K."/>
            <person name="Liang Q."/>
            <person name="Yang W."/>
            <person name="Lou X."/>
            <person name="Chen J."/>
            <person name="Feng M."/>
            <person name="Jian J."/>
            <person name="Zhang X."/>
            <person name="Luo G."/>
            <person name="Jiang Y."/>
            <person name="Liu J."/>
            <person name="Wang Z."/>
            <person name="Sha Y."/>
            <person name="Zhang B."/>
            <person name="Wu H."/>
            <person name="Tang D."/>
            <person name="Shen Q."/>
            <person name="Xue P."/>
            <person name="Zou S."/>
            <person name="Wang X."/>
            <person name="Liu X."/>
            <person name="Wang F."/>
            <person name="Yang Y."/>
            <person name="An X."/>
            <person name="Dong Z."/>
            <person name="Zhang K."/>
            <person name="Zhang X."/>
            <person name="Luo M.C."/>
            <person name="Dvorak J."/>
            <person name="Tong Y."/>
            <person name="Wang J."/>
            <person name="Yang H."/>
            <person name="Li Z."/>
            <person name="Wang D."/>
            <person name="Zhang A."/>
            <person name="Wang J."/>
        </authorList>
    </citation>
    <scope>NUCLEOTIDE SEQUENCE</scope>
    <source>
        <strain evidence="3">cv. G1812</strain>
    </source>
</reference>
<keyword evidence="3" id="KW-1185">Reference proteome</keyword>
<reference evidence="2" key="2">
    <citation type="submission" date="2018-03" db="EMBL/GenBank/DDBJ databases">
        <title>The Triticum urartu genome reveals the dynamic nature of wheat genome evolution.</title>
        <authorList>
            <person name="Ling H."/>
            <person name="Ma B."/>
            <person name="Shi X."/>
            <person name="Liu H."/>
            <person name="Dong L."/>
            <person name="Sun H."/>
            <person name="Cao Y."/>
            <person name="Gao Q."/>
            <person name="Zheng S."/>
            <person name="Li Y."/>
            <person name="Yu Y."/>
            <person name="Du H."/>
            <person name="Qi M."/>
            <person name="Li Y."/>
            <person name="Yu H."/>
            <person name="Cui Y."/>
            <person name="Wang N."/>
            <person name="Chen C."/>
            <person name="Wu H."/>
            <person name="Zhao Y."/>
            <person name="Zhang J."/>
            <person name="Li Y."/>
            <person name="Zhou W."/>
            <person name="Zhang B."/>
            <person name="Hu W."/>
            <person name="Eijk M."/>
            <person name="Tang J."/>
            <person name="Witsenboer H."/>
            <person name="Zhao S."/>
            <person name="Li Z."/>
            <person name="Zhang A."/>
            <person name="Wang D."/>
            <person name="Liang C."/>
        </authorList>
    </citation>
    <scope>NUCLEOTIDE SEQUENCE [LARGE SCALE GENOMIC DNA]</scope>
    <source>
        <strain evidence="2">cv. G1812</strain>
    </source>
</reference>
<dbReference type="AlphaFoldDB" id="A0A8R7R028"/>
<dbReference type="Gramene" id="TuG1812G0700003385.01.T01">
    <property type="protein sequence ID" value="TuG1812G0700003385.01.T01"/>
    <property type="gene ID" value="TuG1812G0700003385.01"/>
</dbReference>
<evidence type="ECO:0000256" key="1">
    <source>
        <dbReference type="SAM" id="MobiDB-lite"/>
    </source>
</evidence>
<feature type="region of interest" description="Disordered" evidence="1">
    <location>
        <begin position="38"/>
        <end position="102"/>
    </location>
</feature>
<evidence type="ECO:0000313" key="3">
    <source>
        <dbReference type="Proteomes" id="UP000015106"/>
    </source>
</evidence>
<feature type="compositionally biased region" description="Basic and acidic residues" evidence="1">
    <location>
        <begin position="69"/>
        <end position="79"/>
    </location>
</feature>
<organism evidence="2 3">
    <name type="scientific">Triticum urartu</name>
    <name type="common">Red wild einkorn</name>
    <name type="synonym">Crithodium urartu</name>
    <dbReference type="NCBI Taxonomy" id="4572"/>
    <lineage>
        <taxon>Eukaryota</taxon>
        <taxon>Viridiplantae</taxon>
        <taxon>Streptophyta</taxon>
        <taxon>Embryophyta</taxon>
        <taxon>Tracheophyta</taxon>
        <taxon>Spermatophyta</taxon>
        <taxon>Magnoliopsida</taxon>
        <taxon>Liliopsida</taxon>
        <taxon>Poales</taxon>
        <taxon>Poaceae</taxon>
        <taxon>BOP clade</taxon>
        <taxon>Pooideae</taxon>
        <taxon>Triticodae</taxon>
        <taxon>Triticeae</taxon>
        <taxon>Triticinae</taxon>
        <taxon>Triticum</taxon>
    </lineage>
</organism>